<dbReference type="STRING" id="927083.DB32_002890"/>
<dbReference type="SUPFAM" id="SSF51338">
    <property type="entry name" value="Composite domain of metallo-dependent hydrolases"/>
    <property type="match status" value="1"/>
</dbReference>
<dbReference type="Pfam" id="PF01979">
    <property type="entry name" value="Amidohydro_1"/>
    <property type="match status" value="1"/>
</dbReference>
<dbReference type="Gene3D" id="3.20.20.140">
    <property type="entry name" value="Metal-dependent hydrolases"/>
    <property type="match status" value="1"/>
</dbReference>
<dbReference type="InterPro" id="IPR050287">
    <property type="entry name" value="MTA/SAH_deaminase"/>
</dbReference>
<evidence type="ECO:0000256" key="1">
    <source>
        <dbReference type="SAM" id="MobiDB-lite"/>
    </source>
</evidence>
<feature type="region of interest" description="Disordered" evidence="1">
    <location>
        <begin position="151"/>
        <end position="170"/>
    </location>
</feature>
<dbReference type="NCBIfam" id="NF005557">
    <property type="entry name" value="PRK07228.1"/>
    <property type="match status" value="1"/>
</dbReference>
<dbReference type="AlphaFoldDB" id="A0A0F6YHI6"/>
<dbReference type="CDD" id="cd01298">
    <property type="entry name" value="ATZ_TRZ_like"/>
    <property type="match status" value="1"/>
</dbReference>
<dbReference type="Proteomes" id="UP000034883">
    <property type="component" value="Chromosome"/>
</dbReference>
<reference evidence="3 4" key="1">
    <citation type="submission" date="2015-03" db="EMBL/GenBank/DDBJ databases">
        <title>Genome assembly of Sandaracinus amylolyticus DSM 53668.</title>
        <authorList>
            <person name="Sharma G."/>
            <person name="Subramanian S."/>
        </authorList>
    </citation>
    <scope>NUCLEOTIDE SEQUENCE [LARGE SCALE GENOMIC DNA]</scope>
    <source>
        <strain evidence="3 4">DSM 53668</strain>
    </source>
</reference>
<dbReference type="Gene3D" id="2.30.40.10">
    <property type="entry name" value="Urease, subunit C, domain 1"/>
    <property type="match status" value="1"/>
</dbReference>
<dbReference type="InterPro" id="IPR006680">
    <property type="entry name" value="Amidohydro-rel"/>
</dbReference>
<dbReference type="SUPFAM" id="SSF51556">
    <property type="entry name" value="Metallo-dependent hydrolases"/>
    <property type="match status" value="1"/>
</dbReference>
<dbReference type="GO" id="GO:0016810">
    <property type="term" value="F:hydrolase activity, acting on carbon-nitrogen (but not peptide) bonds"/>
    <property type="evidence" value="ECO:0007669"/>
    <property type="project" value="InterPro"/>
</dbReference>
<dbReference type="KEGG" id="samy:DB32_002890"/>
<sequence>MTLDIDVVIRGGTVITMDPARRVLRGDVVVRGDRIVAIEPRGAIATAGMQARVVDADGCVVVPGFVQAHVHLCQALFRGMADDLPLMDWLRRRIWPLEAAHDEASLRASARLGLAEMMRAGTTTILDIGTVHHEDVVFEAMAESGMRGFSGKAMMDRGQGVPKGLRETTRESLRESERLCAKWHRAEGGRLGYAFGPRFILSCSEGLLRDTATLARERGARIHSHASEHKGERDEVRKILGKDDVDVLAGWGIAGPDVILAHGVQLGRAQMKRMAERGTRLAHCPSANLKLASGIADVVAMREAGLVVGIGADGAPCNNRMDPFTELRQAALLAKVRREDAAALAPIDALAMLTIDGAKALGIDADVGSIEVGKKADLAVVRLDGLHCEPLPSGEPYEDGEAGGDPVARLVYSATASDVTDVLVDGRAVVRGGVLRAMEEGAVREEARREAWRLRKRAEIR</sequence>
<dbReference type="PANTHER" id="PTHR43794">
    <property type="entry name" value="AMINOHYDROLASE SSNA-RELATED"/>
    <property type="match status" value="1"/>
</dbReference>
<keyword evidence="4" id="KW-1185">Reference proteome</keyword>
<dbReference type="RefSeq" id="WP_240481200.1">
    <property type="nucleotide sequence ID" value="NZ_CP011125.1"/>
</dbReference>
<organism evidence="3 4">
    <name type="scientific">Sandaracinus amylolyticus</name>
    <dbReference type="NCBI Taxonomy" id="927083"/>
    <lineage>
        <taxon>Bacteria</taxon>
        <taxon>Pseudomonadati</taxon>
        <taxon>Myxococcota</taxon>
        <taxon>Polyangia</taxon>
        <taxon>Polyangiales</taxon>
        <taxon>Sandaracinaceae</taxon>
        <taxon>Sandaracinus</taxon>
    </lineage>
</organism>
<proteinExistence type="predicted"/>
<evidence type="ECO:0000313" key="3">
    <source>
        <dbReference type="EMBL" id="AKF05741.1"/>
    </source>
</evidence>
<gene>
    <name evidence="3" type="ORF">DB32_002890</name>
</gene>
<dbReference type="InterPro" id="IPR011059">
    <property type="entry name" value="Metal-dep_hydrolase_composite"/>
</dbReference>
<accession>A0A0F6YHI6</accession>
<evidence type="ECO:0000313" key="4">
    <source>
        <dbReference type="Proteomes" id="UP000034883"/>
    </source>
</evidence>
<protein>
    <submittedName>
        <fullName evidence="3">S-adenosylhomocysteine deaminase</fullName>
    </submittedName>
</protein>
<dbReference type="EMBL" id="CP011125">
    <property type="protein sequence ID" value="AKF05741.1"/>
    <property type="molecule type" value="Genomic_DNA"/>
</dbReference>
<dbReference type="InterPro" id="IPR032466">
    <property type="entry name" value="Metal_Hydrolase"/>
</dbReference>
<feature type="domain" description="Amidohydrolase-related" evidence="2">
    <location>
        <begin position="60"/>
        <end position="429"/>
    </location>
</feature>
<evidence type="ECO:0000259" key="2">
    <source>
        <dbReference type="Pfam" id="PF01979"/>
    </source>
</evidence>
<dbReference type="PANTHER" id="PTHR43794:SF5">
    <property type="entry name" value="CHLOROHYDROLASE FAMILY PROTEIN"/>
    <property type="match status" value="1"/>
</dbReference>
<name>A0A0F6YHI6_9BACT</name>